<proteinExistence type="predicted"/>
<dbReference type="Gene3D" id="1.25.40.10">
    <property type="entry name" value="Tetratricopeptide repeat domain"/>
    <property type="match status" value="3"/>
</dbReference>
<keyword evidence="6" id="KW-1185">Reference proteome</keyword>
<protein>
    <recommendedName>
        <fullName evidence="4">PROP1-like PPR domain-containing protein</fullName>
    </recommendedName>
</protein>
<dbReference type="Pfam" id="PF17177">
    <property type="entry name" value="PPR_long"/>
    <property type="match status" value="1"/>
</dbReference>
<feature type="region of interest" description="Disordered" evidence="3">
    <location>
        <begin position="869"/>
        <end position="889"/>
    </location>
</feature>
<feature type="domain" description="PROP1-like PPR" evidence="4">
    <location>
        <begin position="108"/>
        <end position="275"/>
    </location>
</feature>
<name>A0A150GMU8_GONPE</name>
<reference evidence="6" key="1">
    <citation type="journal article" date="2016" name="Nat. Commun.">
        <title>The Gonium pectorale genome demonstrates co-option of cell cycle regulation during the evolution of multicellularity.</title>
        <authorList>
            <person name="Hanschen E.R."/>
            <person name="Marriage T.N."/>
            <person name="Ferris P.J."/>
            <person name="Hamaji T."/>
            <person name="Toyoda A."/>
            <person name="Fujiyama A."/>
            <person name="Neme R."/>
            <person name="Noguchi H."/>
            <person name="Minakuchi Y."/>
            <person name="Suzuki M."/>
            <person name="Kawai-Toyooka H."/>
            <person name="Smith D.R."/>
            <person name="Sparks H."/>
            <person name="Anderson J."/>
            <person name="Bakaric R."/>
            <person name="Luria V."/>
            <person name="Karger A."/>
            <person name="Kirschner M.W."/>
            <person name="Durand P.M."/>
            <person name="Michod R.E."/>
            <person name="Nozaki H."/>
            <person name="Olson B.J."/>
        </authorList>
    </citation>
    <scope>NUCLEOTIDE SEQUENCE [LARGE SCALE GENOMIC DNA]</scope>
    <source>
        <strain evidence="6">NIES-2863</strain>
    </source>
</reference>
<feature type="region of interest" description="Disordered" evidence="3">
    <location>
        <begin position="1157"/>
        <end position="1223"/>
    </location>
</feature>
<dbReference type="STRING" id="33097.A0A150GMU8"/>
<feature type="compositionally biased region" description="Polar residues" evidence="3">
    <location>
        <begin position="1071"/>
        <end position="1087"/>
    </location>
</feature>
<dbReference type="InterPro" id="IPR002885">
    <property type="entry name" value="PPR_rpt"/>
</dbReference>
<comment type="caution">
    <text evidence="5">The sequence shown here is derived from an EMBL/GenBank/DDBJ whole genome shotgun (WGS) entry which is preliminary data.</text>
</comment>
<sequence length="1267" mass="133383">MAHAVAAGVAKRLALRDAAPLPASSFADEVLAKIQGKGPSAVIAVLKELTKRGELDTVVRVLQECSKPTLEVICKRWRYANFLEAVALSLKTKPAILFAKLAVQHVPQPAKLLTAVLQTCAKCRDLDSGMTTIELARKYGLTVDAQHLTTLIKVCKSVGNVDKAYRVYLEMRAARLTIDGHVFGALIATCAEAMKRDLTVVHERKDQYVLLERAFHYVEDAEAAGVALQAPVWNALMVCAGRSGELNRAFEVLTMMQQRGVVAGATTYGSLIESCVCARQPEKALRVFEVAMAKGFVSEVKLYTQALSACMLPLPGAWERALEIYAALQRASVRPDKKFFACLMAVAGRCGRLDSAFELLSEMAAEGIRPSGTSVSALIHACMDRGNLGLARRVYDLCARQGVYPVVSQYNRMMDVYASECRFGDVVSLLCDMVAADRQPNLNTYRILINAATLTDQANLAFQIFALMHANRIQILQGKFAQTIYYMLVKACYNQTRFLWVSGGYPPARPDAAAAGVPSSQQPHSVAAAARAQQQQPGFNGNGAQHAAGPAGSLHVPQASGHHHLGLSMPAGRRAEADKVLEALGGHKLRRGVHQSNPFDSPADSIDWTSHALSAFHHMLSRGHKPSLEMLDLLLGCLRAKMLPPEASALGGAAPDAPAASQVLSPLVAVRSRDEVFELAFENRAFVVLEEAINRGLLPAYDPEAPLVLNMRRLPPSVAEVYVLYMLRTLERRSERRKAAAAESAMAGGGAGSGGSYHHSITLLVPPFDPDLVQWPSYLERLMNHYSAEMSTEVRAKLRYRNPLRRSRARRYGIMPSPAAKAAASAGSAAANAASDSEDEDAEGAGFEFGLPRSASAAGSSYDELEAAISGSDDDEVPDGAVTGGSGRDPWAHDDVYGWADEGVDFAGGRYLADSTTGLAVAATLRRMKVWMDMDYVNGTVTIFAVEVARWLKRRRQAAEAAASLVHRPTAGATPGADGPLVAREVGNSAPASALHVAAPGVIGAGAVLGGMAAGRLGGGRAGPMGRGAPVEQQQRNIRLGMMSTTPAAGASGPTGRPGSGATGHFGPGLQASSTMPQQQAYQQTGRGPTAGADEAGNGSGVSRSRQVGSGARAGQRPASEPSSAVVDSDAGAGSAQDGIASSQAQTLQSLAARLPTRSVGLDEEPAGPVLRRPGPQRAQSATYADASPTANGLVELANGANGHGGNGQEHAPQPRRGLAPGQPDAYVIAVPQQHVQVAMGTGVPVTLPMTPEAVASSAAATPAGSG</sequence>
<dbReference type="NCBIfam" id="TIGR00756">
    <property type="entry name" value="PPR"/>
    <property type="match status" value="2"/>
</dbReference>
<dbReference type="Proteomes" id="UP000075714">
    <property type="component" value="Unassembled WGS sequence"/>
</dbReference>
<feature type="repeat" description="PPR" evidence="2">
    <location>
        <begin position="264"/>
        <end position="298"/>
    </location>
</feature>
<feature type="repeat" description="PPR" evidence="2">
    <location>
        <begin position="229"/>
        <end position="263"/>
    </location>
</feature>
<accession>A0A150GMU8</accession>
<evidence type="ECO:0000259" key="4">
    <source>
        <dbReference type="Pfam" id="PF17177"/>
    </source>
</evidence>
<evidence type="ECO:0000256" key="2">
    <source>
        <dbReference type="PROSITE-ProRule" id="PRU00708"/>
    </source>
</evidence>
<feature type="region of interest" description="Disordered" evidence="3">
    <location>
        <begin position="1044"/>
        <end position="1145"/>
    </location>
</feature>
<dbReference type="OrthoDB" id="185373at2759"/>
<gene>
    <name evidence="5" type="ORF">GPECTOR_14g78</name>
</gene>
<feature type="compositionally biased region" description="Gly residues" evidence="3">
    <location>
        <begin position="1056"/>
        <end position="1067"/>
    </location>
</feature>
<dbReference type="PROSITE" id="PS51375">
    <property type="entry name" value="PPR"/>
    <property type="match status" value="3"/>
</dbReference>
<feature type="compositionally biased region" description="Low complexity" evidence="3">
    <location>
        <begin position="527"/>
        <end position="536"/>
    </location>
</feature>
<dbReference type="Pfam" id="PF13812">
    <property type="entry name" value="PPR_3"/>
    <property type="match status" value="2"/>
</dbReference>
<feature type="compositionally biased region" description="Low complexity" evidence="3">
    <location>
        <begin position="1101"/>
        <end position="1115"/>
    </location>
</feature>
<feature type="region of interest" description="Disordered" evidence="3">
    <location>
        <begin position="511"/>
        <end position="568"/>
    </location>
</feature>
<dbReference type="InterPro" id="IPR033443">
    <property type="entry name" value="PROP1-like_PPR_dom"/>
</dbReference>
<dbReference type="PANTHER" id="PTHR47935">
    <property type="entry name" value="PENTATRICOPEPTIDE REPEAT-CONTAINING PROTEIN MRL1, CHLOROPLASTIC"/>
    <property type="match status" value="1"/>
</dbReference>
<keyword evidence="1" id="KW-0677">Repeat</keyword>
<evidence type="ECO:0000313" key="6">
    <source>
        <dbReference type="Proteomes" id="UP000075714"/>
    </source>
</evidence>
<evidence type="ECO:0000313" key="5">
    <source>
        <dbReference type="EMBL" id="KXZ51095.1"/>
    </source>
</evidence>
<dbReference type="PANTHER" id="PTHR47935:SF1">
    <property type="entry name" value="PENTATRICOPEPTIDE REPEAT-CONTAINING PROTEIN MRL1, CHLOROPLASTIC"/>
    <property type="match status" value="1"/>
</dbReference>
<feature type="repeat" description="PPR" evidence="2">
    <location>
        <begin position="336"/>
        <end position="370"/>
    </location>
</feature>
<organism evidence="5 6">
    <name type="scientific">Gonium pectorale</name>
    <name type="common">Green alga</name>
    <dbReference type="NCBI Taxonomy" id="33097"/>
    <lineage>
        <taxon>Eukaryota</taxon>
        <taxon>Viridiplantae</taxon>
        <taxon>Chlorophyta</taxon>
        <taxon>core chlorophytes</taxon>
        <taxon>Chlorophyceae</taxon>
        <taxon>CS clade</taxon>
        <taxon>Chlamydomonadales</taxon>
        <taxon>Volvocaceae</taxon>
        <taxon>Gonium</taxon>
    </lineage>
</organism>
<evidence type="ECO:0000256" key="1">
    <source>
        <dbReference type="ARBA" id="ARBA00022737"/>
    </source>
</evidence>
<dbReference type="EMBL" id="LSYV01000015">
    <property type="protein sequence ID" value="KXZ51095.1"/>
    <property type="molecule type" value="Genomic_DNA"/>
</dbReference>
<dbReference type="InterPro" id="IPR011990">
    <property type="entry name" value="TPR-like_helical_dom_sf"/>
</dbReference>
<dbReference type="AlphaFoldDB" id="A0A150GMU8"/>
<evidence type="ECO:0000256" key="3">
    <source>
        <dbReference type="SAM" id="MobiDB-lite"/>
    </source>
</evidence>
<dbReference type="InterPro" id="IPR053303">
    <property type="entry name" value="Chloroplast_PPR"/>
</dbReference>